<proteinExistence type="predicted"/>
<feature type="compositionally biased region" description="Basic and acidic residues" evidence="1">
    <location>
        <begin position="49"/>
        <end position="66"/>
    </location>
</feature>
<gene>
    <name evidence="2" type="ORF">DL546_001322</name>
</gene>
<evidence type="ECO:0008006" key="4">
    <source>
        <dbReference type="Google" id="ProtNLM"/>
    </source>
</evidence>
<organism evidence="2 3">
    <name type="scientific">Coniochaeta pulveracea</name>
    <dbReference type="NCBI Taxonomy" id="177199"/>
    <lineage>
        <taxon>Eukaryota</taxon>
        <taxon>Fungi</taxon>
        <taxon>Dikarya</taxon>
        <taxon>Ascomycota</taxon>
        <taxon>Pezizomycotina</taxon>
        <taxon>Sordariomycetes</taxon>
        <taxon>Sordariomycetidae</taxon>
        <taxon>Coniochaetales</taxon>
        <taxon>Coniochaetaceae</taxon>
        <taxon>Coniochaeta</taxon>
    </lineage>
</organism>
<dbReference type="AlphaFoldDB" id="A0A420YHX1"/>
<dbReference type="EMBL" id="QVQW01000008">
    <property type="protein sequence ID" value="RKU47484.1"/>
    <property type="molecule type" value="Genomic_DNA"/>
</dbReference>
<keyword evidence="3" id="KW-1185">Reference proteome</keyword>
<sequence>MDYINKAIGGGNSQNAEGTNQNVQTGQQTSSSSGGGFMDKLQGMAGGGRESEKNEDYVDKGVDYVQEHVLGQGPQDNENAIEQAKDEQISDFIRGQAKGFTGGKDYLGQDK</sequence>
<feature type="compositionally biased region" description="Low complexity" evidence="1">
    <location>
        <begin position="18"/>
        <end position="32"/>
    </location>
</feature>
<evidence type="ECO:0000313" key="3">
    <source>
        <dbReference type="Proteomes" id="UP000275385"/>
    </source>
</evidence>
<accession>A0A420YHX1</accession>
<dbReference type="Proteomes" id="UP000275385">
    <property type="component" value="Unassembled WGS sequence"/>
</dbReference>
<dbReference type="PANTHER" id="PTHR40462:SF1">
    <property type="entry name" value="EXPRESSED PROTEIN"/>
    <property type="match status" value="1"/>
</dbReference>
<reference evidence="2 3" key="1">
    <citation type="submission" date="2018-08" db="EMBL/GenBank/DDBJ databases">
        <title>Draft genome of the lignicolous fungus Coniochaeta pulveracea.</title>
        <authorList>
            <person name="Borstlap C.J."/>
            <person name="De Witt R.N."/>
            <person name="Botha A."/>
            <person name="Volschenk H."/>
        </authorList>
    </citation>
    <scope>NUCLEOTIDE SEQUENCE [LARGE SCALE GENOMIC DNA]</scope>
    <source>
        <strain evidence="2 3">CAB683</strain>
    </source>
</reference>
<evidence type="ECO:0000313" key="2">
    <source>
        <dbReference type="EMBL" id="RKU47484.1"/>
    </source>
</evidence>
<feature type="region of interest" description="Disordered" evidence="1">
    <location>
        <begin position="1"/>
        <end position="79"/>
    </location>
</feature>
<dbReference type="PANTHER" id="PTHR40462">
    <property type="entry name" value="CHROMOSOME 1, WHOLE GENOME SHOTGUN SEQUENCE"/>
    <property type="match status" value="1"/>
</dbReference>
<evidence type="ECO:0000256" key="1">
    <source>
        <dbReference type="SAM" id="MobiDB-lite"/>
    </source>
</evidence>
<protein>
    <recommendedName>
        <fullName evidence="4">DNA damage-responsive protein 48</fullName>
    </recommendedName>
</protein>
<name>A0A420YHX1_9PEZI</name>
<comment type="caution">
    <text evidence="2">The sequence shown here is derived from an EMBL/GenBank/DDBJ whole genome shotgun (WGS) entry which is preliminary data.</text>
</comment>
<dbReference type="OrthoDB" id="3050608at2759"/>